<reference evidence="2 3" key="1">
    <citation type="submission" date="2021-06" db="EMBL/GenBank/DDBJ databases">
        <authorList>
            <person name="Sun Q."/>
            <person name="Li D."/>
        </authorList>
    </citation>
    <scope>NUCLEOTIDE SEQUENCE [LARGE SCALE GENOMIC DNA]</scope>
    <source>
        <strain evidence="2 3">N19</strain>
    </source>
</reference>
<protein>
    <recommendedName>
        <fullName evidence="4">Fimbrial assembly protein (PilN)</fullName>
    </recommendedName>
</protein>
<evidence type="ECO:0008006" key="4">
    <source>
        <dbReference type="Google" id="ProtNLM"/>
    </source>
</evidence>
<keyword evidence="1" id="KW-0812">Transmembrane</keyword>
<accession>A0ABS6DWU6</accession>
<gene>
    <name evidence="2" type="ORF">KQI20_07310</name>
</gene>
<comment type="caution">
    <text evidence="2">The sequence shown here is derived from an EMBL/GenBank/DDBJ whole genome shotgun (WGS) entry which is preliminary data.</text>
</comment>
<evidence type="ECO:0000313" key="3">
    <source>
        <dbReference type="Proteomes" id="UP001196301"/>
    </source>
</evidence>
<dbReference type="RefSeq" id="WP_216569370.1">
    <property type="nucleotide sequence ID" value="NZ_JAHLOQ010000016.1"/>
</dbReference>
<feature type="transmembrane region" description="Helical" evidence="1">
    <location>
        <begin position="20"/>
        <end position="38"/>
    </location>
</feature>
<organism evidence="2 3">
    <name type="scientific">Intestinibacter bartlettii</name>
    <dbReference type="NCBI Taxonomy" id="261299"/>
    <lineage>
        <taxon>Bacteria</taxon>
        <taxon>Bacillati</taxon>
        <taxon>Bacillota</taxon>
        <taxon>Clostridia</taxon>
        <taxon>Peptostreptococcales</taxon>
        <taxon>Peptostreptococcaceae</taxon>
        <taxon>Intestinibacter</taxon>
    </lineage>
</organism>
<proteinExistence type="predicted"/>
<name>A0ABS6DWU6_9FIRM</name>
<dbReference type="EMBL" id="JAHLOQ010000016">
    <property type="protein sequence ID" value="MBU5336244.1"/>
    <property type="molecule type" value="Genomic_DNA"/>
</dbReference>
<dbReference type="Proteomes" id="UP001196301">
    <property type="component" value="Unassembled WGS sequence"/>
</dbReference>
<keyword evidence="1" id="KW-1133">Transmembrane helix</keyword>
<keyword evidence="3" id="KW-1185">Reference proteome</keyword>
<evidence type="ECO:0000256" key="1">
    <source>
        <dbReference type="SAM" id="Phobius"/>
    </source>
</evidence>
<keyword evidence="1" id="KW-0472">Membrane</keyword>
<evidence type="ECO:0000313" key="2">
    <source>
        <dbReference type="EMBL" id="MBU5336244.1"/>
    </source>
</evidence>
<sequence length="153" mass="17820">MSKNGKCINIFEENKKNLNLYQISIIFILLITFLQVGINSIKYTQLNDYIDTHEWQQNLQSNKVNNISSVQNAHTQEFNTNLSKLKEVSSIIGMEKIQSIYSDSDKVQIQGYCEDTKILERISDLKSIKDFNIKGLQKKDKEYFFHIEYKIGG</sequence>